<dbReference type="InterPro" id="IPR001839">
    <property type="entry name" value="TGF-b_C"/>
</dbReference>
<evidence type="ECO:0000256" key="8">
    <source>
        <dbReference type="ARBA" id="ARBA00023157"/>
    </source>
</evidence>
<dbReference type="Proteomes" id="UP001181693">
    <property type="component" value="Unassembled WGS sequence"/>
</dbReference>
<dbReference type="EMBL" id="DYDO01000002">
    <property type="protein sequence ID" value="DBA30133.1"/>
    <property type="molecule type" value="Genomic_DNA"/>
</dbReference>
<evidence type="ECO:0000256" key="10">
    <source>
        <dbReference type="RuleBase" id="RU000354"/>
    </source>
</evidence>
<dbReference type="PROSITE" id="PS51362">
    <property type="entry name" value="TGF_BETA_2"/>
    <property type="match status" value="1"/>
</dbReference>
<keyword evidence="8" id="KW-1015">Disulfide bond</keyword>
<comment type="caution">
    <text evidence="13">The sequence shown here is derived from an EMBL/GenBank/DDBJ whole genome shotgun (WGS) entry which is preliminary data.</text>
</comment>
<protein>
    <recommendedName>
        <fullName evidence="12">TGF-beta family profile domain-containing protein</fullName>
    </recommendedName>
</protein>
<evidence type="ECO:0000313" key="13">
    <source>
        <dbReference type="EMBL" id="DBA30133.1"/>
    </source>
</evidence>
<keyword evidence="14" id="KW-1185">Reference proteome</keyword>
<evidence type="ECO:0000259" key="12">
    <source>
        <dbReference type="PROSITE" id="PS51362"/>
    </source>
</evidence>
<evidence type="ECO:0000256" key="6">
    <source>
        <dbReference type="ARBA" id="ARBA00022729"/>
    </source>
</evidence>
<evidence type="ECO:0000256" key="4">
    <source>
        <dbReference type="ARBA" id="ARBA00022525"/>
    </source>
</evidence>
<evidence type="ECO:0000256" key="3">
    <source>
        <dbReference type="ARBA" id="ARBA00022473"/>
    </source>
</evidence>
<proteinExistence type="inferred from homology"/>
<dbReference type="GO" id="GO:0005615">
    <property type="term" value="C:extracellular space"/>
    <property type="evidence" value="ECO:0007669"/>
    <property type="project" value="TreeGrafter"/>
</dbReference>
<evidence type="ECO:0000313" key="14">
    <source>
        <dbReference type="Proteomes" id="UP001181693"/>
    </source>
</evidence>
<evidence type="ECO:0000256" key="5">
    <source>
        <dbReference type="ARBA" id="ARBA00022685"/>
    </source>
</evidence>
<keyword evidence="6" id="KW-0732">Signal</keyword>
<dbReference type="InterPro" id="IPR001111">
    <property type="entry name" value="TGF-b_propeptide"/>
</dbReference>
<gene>
    <name evidence="13" type="ORF">GDO54_006150</name>
</gene>
<keyword evidence="5" id="KW-0165">Cleavage on pair of basic residues</keyword>
<dbReference type="InterPro" id="IPR029034">
    <property type="entry name" value="Cystine-knot_cytokine"/>
</dbReference>
<evidence type="ECO:0000256" key="7">
    <source>
        <dbReference type="ARBA" id="ARBA00023030"/>
    </source>
</evidence>
<accession>A0AAV3ASI1</accession>
<reference evidence="13" key="1">
    <citation type="thesis" date="2020" institute="ProQuest LLC" country="789 East Eisenhower Parkway, Ann Arbor, MI, USA">
        <title>Comparative Genomics and Chromosome Evolution.</title>
        <authorList>
            <person name="Mudd A.B."/>
        </authorList>
    </citation>
    <scope>NUCLEOTIDE SEQUENCE</scope>
    <source>
        <strain evidence="13">1538</strain>
        <tissue evidence="13">Blood</tissue>
    </source>
</reference>
<dbReference type="Gene3D" id="2.10.90.10">
    <property type="entry name" value="Cystine-knot cytokines"/>
    <property type="match status" value="1"/>
</dbReference>
<dbReference type="GO" id="GO:0007369">
    <property type="term" value="P:gastrulation"/>
    <property type="evidence" value="ECO:0007669"/>
    <property type="project" value="UniProtKB-ARBA"/>
</dbReference>
<dbReference type="InterPro" id="IPR017948">
    <property type="entry name" value="TGFb_CS"/>
</dbReference>
<dbReference type="FunFam" id="2.10.90.10:FF:000001">
    <property type="entry name" value="Bone morphogenetic protein 4"/>
    <property type="match status" value="1"/>
</dbReference>
<feature type="compositionally biased region" description="Basic residues" evidence="11">
    <location>
        <begin position="250"/>
        <end position="260"/>
    </location>
</feature>
<dbReference type="PANTHER" id="PTHR11848">
    <property type="entry name" value="TGF-BETA FAMILY"/>
    <property type="match status" value="1"/>
</dbReference>
<dbReference type="SMART" id="SM00204">
    <property type="entry name" value="TGFB"/>
    <property type="match status" value="1"/>
</dbReference>
<keyword evidence="4" id="KW-0964">Secreted</keyword>
<name>A0AAV3ASI1_PYXAD</name>
<evidence type="ECO:0000256" key="2">
    <source>
        <dbReference type="ARBA" id="ARBA00006656"/>
    </source>
</evidence>
<feature type="domain" description="TGF-beta family profile" evidence="12">
    <location>
        <begin position="252"/>
        <end position="379"/>
    </location>
</feature>
<evidence type="ECO:0000256" key="9">
    <source>
        <dbReference type="ARBA" id="ARBA00023180"/>
    </source>
</evidence>
<keyword evidence="7 10" id="KW-0339">Growth factor</keyword>
<dbReference type="GO" id="GO:0005125">
    <property type="term" value="F:cytokine activity"/>
    <property type="evidence" value="ECO:0007669"/>
    <property type="project" value="TreeGrafter"/>
</dbReference>
<dbReference type="PANTHER" id="PTHR11848:SF159">
    <property type="entry name" value="NODAL HOMOLOG"/>
    <property type="match status" value="1"/>
</dbReference>
<dbReference type="AlphaFoldDB" id="A0AAV3ASI1"/>
<keyword evidence="3" id="KW-0217">Developmental protein</keyword>
<comment type="similarity">
    <text evidence="2 10">Belongs to the TGF-beta family.</text>
</comment>
<keyword evidence="9" id="KW-0325">Glycoprotein</keyword>
<dbReference type="Gene3D" id="2.60.120.970">
    <property type="match status" value="1"/>
</dbReference>
<dbReference type="SUPFAM" id="SSF57501">
    <property type="entry name" value="Cystine-knot cytokines"/>
    <property type="match status" value="1"/>
</dbReference>
<dbReference type="InterPro" id="IPR015615">
    <property type="entry name" value="TGF-beta-rel"/>
</dbReference>
<feature type="region of interest" description="Disordered" evidence="11">
    <location>
        <begin position="180"/>
        <end position="206"/>
    </location>
</feature>
<evidence type="ECO:0000256" key="11">
    <source>
        <dbReference type="SAM" id="MobiDB-lite"/>
    </source>
</evidence>
<sequence>MPPEITLKTVLYFLSICMALGRPHFPLISSDLSFPSSGLNSHSHGFKVPPYMMHLYQALTGKNKPDKPKYHILEEADTVQSLPAKSFTVEDNRWSVTFDFTAVSKEDDLRLVELRVLLPPFQTSTNIILEIFHTGNGQKGELLGSIIENMPVSHYSAWKSFNVTNMMEQYLHWGKKMDNHEDKRVKKKPHSVTVSDSEDPKMPMRDYVRPQKPSTNQAIIVFFSKDTPSTKPLPSGLIRKLSKNLAKSRFRRQRRNRNKRQISPNNKYSIPEAEQAPLCRKVDMMVDFKMLGWDNLVIYPKKYNAYRCEGSCRNPLRNTNKTTNYDYIKSSVNLNEWEREECSLCVPVKMQPLPIILHEESTFVFKHYNDMIIEECGVL</sequence>
<dbReference type="Pfam" id="PF00688">
    <property type="entry name" value="TGFb_propeptide"/>
    <property type="match status" value="1"/>
</dbReference>
<dbReference type="GO" id="GO:0008083">
    <property type="term" value="F:growth factor activity"/>
    <property type="evidence" value="ECO:0007669"/>
    <property type="project" value="UniProtKB-KW"/>
</dbReference>
<feature type="region of interest" description="Disordered" evidence="11">
    <location>
        <begin position="250"/>
        <end position="269"/>
    </location>
</feature>
<comment type="subcellular location">
    <subcellularLocation>
        <location evidence="1">Secreted</location>
    </subcellularLocation>
</comment>
<dbReference type="Pfam" id="PF00019">
    <property type="entry name" value="TGF_beta"/>
    <property type="match status" value="1"/>
</dbReference>
<dbReference type="GO" id="GO:0009888">
    <property type="term" value="P:tissue development"/>
    <property type="evidence" value="ECO:0007669"/>
    <property type="project" value="UniProtKB-ARBA"/>
</dbReference>
<dbReference type="PROSITE" id="PS00250">
    <property type="entry name" value="TGF_BETA_1"/>
    <property type="match status" value="1"/>
</dbReference>
<organism evidence="13 14">
    <name type="scientific">Pyxicephalus adspersus</name>
    <name type="common">African bullfrog</name>
    <dbReference type="NCBI Taxonomy" id="30357"/>
    <lineage>
        <taxon>Eukaryota</taxon>
        <taxon>Metazoa</taxon>
        <taxon>Chordata</taxon>
        <taxon>Craniata</taxon>
        <taxon>Vertebrata</taxon>
        <taxon>Euteleostomi</taxon>
        <taxon>Amphibia</taxon>
        <taxon>Batrachia</taxon>
        <taxon>Anura</taxon>
        <taxon>Neobatrachia</taxon>
        <taxon>Ranoidea</taxon>
        <taxon>Pyxicephalidae</taxon>
        <taxon>Pyxicephalinae</taxon>
        <taxon>Pyxicephalus</taxon>
    </lineage>
</organism>
<evidence type="ECO:0000256" key="1">
    <source>
        <dbReference type="ARBA" id="ARBA00004613"/>
    </source>
</evidence>